<dbReference type="AlphaFoldDB" id="I3UVX2"/>
<reference evidence="1 2" key="1">
    <citation type="journal article" date="2012" name="J. Bacteriol.">
        <title>Complete Genome Sequence of the Naphthalene-Degrading Pseudomonas putida Strain ND6.</title>
        <authorList>
            <person name="Li S."/>
            <person name="Zhao H."/>
            <person name="Li Y."/>
            <person name="Niu S."/>
            <person name="Cai B."/>
        </authorList>
    </citation>
    <scope>NUCLEOTIDE SEQUENCE [LARGE SCALE GENOMIC DNA]</scope>
    <source>
        <strain evidence="1 2">ND6</strain>
    </source>
</reference>
<name>I3UVX2_PSEPU</name>
<sequence>MTRERLLARGTPGFQRCASHKQRFVANQRHGVRVRKYWPPYHGKSLANIECKKAKDLLSIDEF</sequence>
<dbReference type="Proteomes" id="UP000005268">
    <property type="component" value="Chromosome"/>
</dbReference>
<gene>
    <name evidence="1" type="ORF">YSA_05325</name>
</gene>
<dbReference type="HOGENOM" id="CLU_2882555_0_0_6"/>
<accession>I3UVX2</accession>
<protein>
    <submittedName>
        <fullName evidence="1">Uncharacterized protein</fullName>
    </submittedName>
</protein>
<evidence type="ECO:0000313" key="1">
    <source>
        <dbReference type="EMBL" id="AFK69643.1"/>
    </source>
</evidence>
<dbReference type="KEGG" id="ppi:YSA_05325"/>
<dbReference type="EMBL" id="CP003588">
    <property type="protein sequence ID" value="AFK69643.1"/>
    <property type="molecule type" value="Genomic_DNA"/>
</dbReference>
<proteinExistence type="predicted"/>
<evidence type="ECO:0000313" key="2">
    <source>
        <dbReference type="Proteomes" id="UP000005268"/>
    </source>
</evidence>
<organism evidence="1 2">
    <name type="scientific">Pseudomonas putida ND6</name>
    <dbReference type="NCBI Taxonomy" id="231023"/>
    <lineage>
        <taxon>Bacteria</taxon>
        <taxon>Pseudomonadati</taxon>
        <taxon>Pseudomonadota</taxon>
        <taxon>Gammaproteobacteria</taxon>
        <taxon>Pseudomonadales</taxon>
        <taxon>Pseudomonadaceae</taxon>
        <taxon>Pseudomonas</taxon>
    </lineage>
</organism>